<name>A0A090EVD0_MESPL</name>
<dbReference type="EMBL" id="CCNB01000012">
    <property type="protein sequence ID" value="CDX35442.1"/>
    <property type="molecule type" value="Genomic_DNA"/>
</dbReference>
<organism evidence="1 2">
    <name type="scientific">Mesorhizobium plurifarium</name>
    <dbReference type="NCBI Taxonomy" id="69974"/>
    <lineage>
        <taxon>Bacteria</taxon>
        <taxon>Pseudomonadati</taxon>
        <taxon>Pseudomonadota</taxon>
        <taxon>Alphaproteobacteria</taxon>
        <taxon>Hyphomicrobiales</taxon>
        <taxon>Phyllobacteriaceae</taxon>
        <taxon>Mesorhizobium</taxon>
    </lineage>
</organism>
<accession>A0A090EVD0</accession>
<evidence type="ECO:0000313" key="2">
    <source>
        <dbReference type="Proteomes" id="UP000046373"/>
    </source>
</evidence>
<sequence>MPNARYTLRIMQVGLSYLTC</sequence>
<proteinExistence type="predicted"/>
<dbReference type="AlphaFoldDB" id="A0A090EVD0"/>
<reference evidence="1 2" key="1">
    <citation type="submission" date="2014-08" db="EMBL/GenBank/DDBJ databases">
        <authorList>
            <person name="Moulin Lionel"/>
        </authorList>
    </citation>
    <scope>NUCLEOTIDE SEQUENCE [LARGE SCALE GENOMIC DNA]</scope>
</reference>
<gene>
    <name evidence="1" type="ORF">MPLDJ20_20196</name>
</gene>
<protein>
    <submittedName>
        <fullName evidence="1">Uncharacterized protein</fullName>
    </submittedName>
</protein>
<evidence type="ECO:0000313" key="1">
    <source>
        <dbReference type="EMBL" id="CDX35442.1"/>
    </source>
</evidence>
<dbReference type="Proteomes" id="UP000046373">
    <property type="component" value="Unassembled WGS sequence"/>
</dbReference>